<keyword evidence="7" id="KW-0238">DNA-binding</keyword>
<evidence type="ECO:0000256" key="4">
    <source>
        <dbReference type="ARBA" id="ARBA00022801"/>
    </source>
</evidence>
<accession>A0A7J6UAW3</accession>
<keyword evidence="6" id="KW-0067">ATP-binding</keyword>
<dbReference type="PROSITE" id="PS00690">
    <property type="entry name" value="DEAH_ATP_HELICASE"/>
    <property type="match status" value="1"/>
</dbReference>
<dbReference type="Pfam" id="PF16124">
    <property type="entry name" value="RecQ_Zn_bind"/>
    <property type="match status" value="1"/>
</dbReference>
<evidence type="ECO:0000256" key="3">
    <source>
        <dbReference type="ARBA" id="ARBA00022741"/>
    </source>
</evidence>
<dbReference type="InterPro" id="IPR027417">
    <property type="entry name" value="P-loop_NTPase"/>
</dbReference>
<dbReference type="InterPro" id="IPR002464">
    <property type="entry name" value="DNA/RNA_helicase_DEAH_CS"/>
</dbReference>
<dbReference type="GO" id="GO:0000724">
    <property type="term" value="P:double-strand break repair via homologous recombination"/>
    <property type="evidence" value="ECO:0007669"/>
    <property type="project" value="TreeGrafter"/>
</dbReference>
<evidence type="ECO:0000256" key="7">
    <source>
        <dbReference type="ARBA" id="ARBA00023125"/>
    </source>
</evidence>
<evidence type="ECO:0000256" key="10">
    <source>
        <dbReference type="ARBA" id="ARBA00034617"/>
    </source>
</evidence>
<evidence type="ECO:0000259" key="13">
    <source>
        <dbReference type="PROSITE" id="PS50967"/>
    </source>
</evidence>
<keyword evidence="4" id="KW-0378">Hydrolase</keyword>
<dbReference type="PANTHER" id="PTHR13710">
    <property type="entry name" value="DNA HELICASE RECQ FAMILY MEMBER"/>
    <property type="match status" value="1"/>
</dbReference>
<dbReference type="SUPFAM" id="SSF52540">
    <property type="entry name" value="P-loop containing nucleoside triphosphate hydrolases"/>
    <property type="match status" value="2"/>
</dbReference>
<feature type="compositionally biased region" description="Polar residues" evidence="12">
    <location>
        <begin position="780"/>
        <end position="789"/>
    </location>
</feature>
<dbReference type="GO" id="GO:0043138">
    <property type="term" value="F:3'-5' DNA helicase activity"/>
    <property type="evidence" value="ECO:0007669"/>
    <property type="project" value="UniProtKB-EC"/>
</dbReference>
<comment type="catalytic activity">
    <reaction evidence="10">
        <text>Couples ATP hydrolysis with the unwinding of duplex DNA by translocating in the 3'-5' direction.</text>
        <dbReference type="EC" id="5.6.2.4"/>
    </reaction>
</comment>
<feature type="compositionally biased region" description="Basic and acidic residues" evidence="12">
    <location>
        <begin position="922"/>
        <end position="937"/>
    </location>
</feature>
<dbReference type="InterPro" id="IPR010997">
    <property type="entry name" value="HRDC-like_sf"/>
</dbReference>
<sequence>MASFPSFYSASTSPLPRGIVQAQASPQRGKRKNPVSGLTVEEAEEDRLKFIRCFTDGIEASRVKGRSGVSVWEKVADKLARDGGPVKLARDETPVPADRAHWQGSFPWDDEVWRRNRYTFGNQGGFRPNQRETINAVLSKRDVFLVMPTGGGKSLCYQIPALVNHEARRGGTTVVICPLVSLILDQETQLSQCGILCAGLTSSTAHTMPPAETFKKLFSAKLRVLFVTPERLSASKRLLDLLAGLYKNNLLHGFVVDEAHCVSQWGHDFREDYLQLANIRKTFPGVPILAMTATAKPEIIGDIMAQLGMPSSSTVVIRSSLNRANISYAVMRKPSKGKILEALAAKIRELGGEDGRGSGIVYCMSKKDCDQVCTGMRAYNIKAAVYHADLPQATRDNNQKLWMDNEVQVMAATVAFGMGINKRDVRFVIHYSMPKTLEAFYQESGRAGRDGRPSYSVIYYDYYSKNRNQWLIEQGGDGARPSSPGRRGQISEQKKSLLALVAYCESSTQCRRIILLKYLGKEAGGVVACLDSGSLPCDVCVEQQQAGLSGESISEVPCEAEAMAIVSLCDEAVSKGMKPTLCSLKDAAIGSNAKSLLPAWRSLPSFACLASNDPPFSGPLVLSLLRSMVVEGALIEEVVSIGTHGTFAAYVTVGDRAACSRAAIVRRESKRGRKTPRSTRKPCSSSPHSALGSAVGRNGAARGALLRTRRKLSELNGIMRTDAVFSDAVIDECVEMMPTSLEQLSTIQGLGEFRVEAYGPAMLEALAEYAVQADDHARPAQSNQASARAQTGVGALSVGQEHSAISSDSNNGARGLRCVSLPERPATALQQPQPCTVRRRSGEGGGGLGARRSGSSLTKTPRYAKLPRQSQGQGPSSAASQESVIDICSSSDEEQSEASKRPPGGFWSEQFFRDFPSASKQRSSELRSRGPPRDAPKVARPRTRAPRSAVATAPTPVLVVAKERRTELTSALQNGGIIVLFGPPGCGKHFLLRAVCEELGLSITEYRSRGWVRGYEERSATVRFLRTPLPLGVKLIRESVLDLMSTTRQSSHSGGACEKEVVESLKSGKGRLVISTTNFRLVDKLRDSVPPDRLKVITFRPISVTGVKKILRAKVAAMGLSHVPIALTDSLAAEARGDGRFALNQLEAALAGNSVAARGGGGLKDNTFDYFHALGKVLYCKRIDPEAPEKPPAQLPPSKLLPKLNRLPPYFDVEELCCMPDWENDDTVVNLLHENYIDFYGDIGDAAECISRLSTVDAYRCSSSRPWRYSHTVDSSVGMHFVSSWACRAVMDSNCHPVSPSRGGLHQFRPERRDEDRDRSSFLVHVNHLISGTCRSPALAATVVVPFTDFCLRATRGEWPRLSDRALEMVHRLVTDGSSTPSWRAYREDPIETSSPQDDLQLDPISENFDDGPTQCRMDLMEDNEWNDLTEEELQSIEAAAADFPGG</sequence>
<dbReference type="CDD" id="cd18794">
    <property type="entry name" value="SF2_C_RecQ"/>
    <property type="match status" value="1"/>
</dbReference>
<dbReference type="InterPro" id="IPR032284">
    <property type="entry name" value="RecQ_Zn-bd"/>
</dbReference>
<evidence type="ECO:0000256" key="9">
    <source>
        <dbReference type="ARBA" id="ARBA00023242"/>
    </source>
</evidence>
<dbReference type="PROSITE" id="PS51194">
    <property type="entry name" value="HELICASE_CTER"/>
    <property type="match status" value="1"/>
</dbReference>
<organism evidence="16 17">
    <name type="scientific">Perkinsus olseni</name>
    <name type="common">Perkinsus atlanticus</name>
    <dbReference type="NCBI Taxonomy" id="32597"/>
    <lineage>
        <taxon>Eukaryota</taxon>
        <taxon>Sar</taxon>
        <taxon>Alveolata</taxon>
        <taxon>Perkinsozoa</taxon>
        <taxon>Perkinsea</taxon>
        <taxon>Perkinsida</taxon>
        <taxon>Perkinsidae</taxon>
        <taxon>Perkinsus</taxon>
    </lineage>
</organism>
<evidence type="ECO:0000313" key="17">
    <source>
        <dbReference type="Proteomes" id="UP000574390"/>
    </source>
</evidence>
<dbReference type="GO" id="GO:0003677">
    <property type="term" value="F:DNA binding"/>
    <property type="evidence" value="ECO:0007669"/>
    <property type="project" value="UniProtKB-KW"/>
</dbReference>
<protein>
    <recommendedName>
        <fullName evidence="11">DNA 3'-5' helicase</fullName>
        <ecNumber evidence="11">5.6.2.4</ecNumber>
    </recommendedName>
</protein>
<dbReference type="SUPFAM" id="SSF47819">
    <property type="entry name" value="HRDC-like"/>
    <property type="match status" value="1"/>
</dbReference>
<dbReference type="Proteomes" id="UP000574390">
    <property type="component" value="Unassembled WGS sequence"/>
</dbReference>
<evidence type="ECO:0000256" key="1">
    <source>
        <dbReference type="ARBA" id="ARBA00004123"/>
    </source>
</evidence>
<dbReference type="PANTHER" id="PTHR13710:SF153">
    <property type="entry name" value="RECQ-LIKE DNA HELICASE BLM"/>
    <property type="match status" value="1"/>
</dbReference>
<dbReference type="InterPro" id="IPR014001">
    <property type="entry name" value="Helicase_ATP-bd"/>
</dbReference>
<dbReference type="InterPro" id="IPR011545">
    <property type="entry name" value="DEAD/DEAH_box_helicase_dom"/>
</dbReference>
<dbReference type="Gene3D" id="1.10.150.80">
    <property type="entry name" value="HRDC domain"/>
    <property type="match status" value="1"/>
</dbReference>
<evidence type="ECO:0000256" key="2">
    <source>
        <dbReference type="ARBA" id="ARBA00005446"/>
    </source>
</evidence>
<comment type="similarity">
    <text evidence="2">Belongs to the helicase family. RecQ subfamily.</text>
</comment>
<dbReference type="FunFam" id="3.40.50.300:FF:001389">
    <property type="entry name" value="ATP-dependent DNA helicase RecQ"/>
    <property type="match status" value="1"/>
</dbReference>
<dbReference type="InterPro" id="IPR002121">
    <property type="entry name" value="HRDC_dom"/>
</dbReference>
<keyword evidence="9" id="KW-0539">Nucleus</keyword>
<dbReference type="GO" id="GO:0005694">
    <property type="term" value="C:chromosome"/>
    <property type="evidence" value="ECO:0007669"/>
    <property type="project" value="TreeGrafter"/>
</dbReference>
<dbReference type="Pfam" id="PF00270">
    <property type="entry name" value="DEAD"/>
    <property type="match status" value="1"/>
</dbReference>
<dbReference type="InterPro" id="IPR001650">
    <property type="entry name" value="Helicase_C-like"/>
</dbReference>
<feature type="compositionally biased region" description="Basic residues" evidence="12">
    <location>
        <begin position="668"/>
        <end position="680"/>
    </location>
</feature>
<evidence type="ECO:0000256" key="5">
    <source>
        <dbReference type="ARBA" id="ARBA00022806"/>
    </source>
</evidence>
<reference evidence="16 17" key="1">
    <citation type="submission" date="2020-04" db="EMBL/GenBank/DDBJ databases">
        <title>Perkinsus olseni comparative genomics.</title>
        <authorList>
            <person name="Bogema D.R."/>
        </authorList>
    </citation>
    <scope>NUCLEOTIDE SEQUENCE [LARGE SCALE GENOMIC DNA]</scope>
    <source>
        <strain evidence="16">ATCC PRA-205</strain>
    </source>
</reference>
<keyword evidence="3" id="KW-0547">Nucleotide-binding</keyword>
<dbReference type="EC" id="5.6.2.4" evidence="11"/>
<dbReference type="GO" id="GO:0005634">
    <property type="term" value="C:nucleus"/>
    <property type="evidence" value="ECO:0007669"/>
    <property type="project" value="UniProtKB-SubCell"/>
</dbReference>
<proteinExistence type="inferred from homology"/>
<dbReference type="PROSITE" id="PS51192">
    <property type="entry name" value="HELICASE_ATP_BIND_1"/>
    <property type="match status" value="1"/>
</dbReference>
<evidence type="ECO:0000256" key="8">
    <source>
        <dbReference type="ARBA" id="ARBA00023235"/>
    </source>
</evidence>
<dbReference type="GO" id="GO:0016787">
    <property type="term" value="F:hydrolase activity"/>
    <property type="evidence" value="ECO:0007669"/>
    <property type="project" value="UniProtKB-KW"/>
</dbReference>
<dbReference type="InterPro" id="IPR004589">
    <property type="entry name" value="DNA_helicase_ATP-dep_RecQ"/>
</dbReference>
<evidence type="ECO:0000313" key="16">
    <source>
        <dbReference type="EMBL" id="KAF4754322.1"/>
    </source>
</evidence>
<dbReference type="Gene3D" id="3.40.50.300">
    <property type="entry name" value="P-loop containing nucleotide triphosphate hydrolases"/>
    <property type="match status" value="3"/>
</dbReference>
<feature type="domain" description="HRDC" evidence="13">
    <location>
        <begin position="695"/>
        <end position="776"/>
    </location>
</feature>
<gene>
    <name evidence="16" type="ORF">FOZ62_005601</name>
</gene>
<feature type="region of interest" description="Disordered" evidence="12">
    <location>
        <begin position="668"/>
        <end position="696"/>
    </location>
</feature>
<comment type="subcellular location">
    <subcellularLocation>
        <location evidence="1">Nucleus</location>
    </subcellularLocation>
</comment>
<feature type="domain" description="Helicase C-terminal" evidence="15">
    <location>
        <begin position="339"/>
        <end position="498"/>
    </location>
</feature>
<dbReference type="SMART" id="SM00490">
    <property type="entry name" value="HELICc"/>
    <property type="match status" value="1"/>
</dbReference>
<dbReference type="InterPro" id="IPR044876">
    <property type="entry name" value="HRDC_dom_sf"/>
</dbReference>
<evidence type="ECO:0000256" key="12">
    <source>
        <dbReference type="SAM" id="MobiDB-lite"/>
    </source>
</evidence>
<dbReference type="Pfam" id="PF00271">
    <property type="entry name" value="Helicase_C"/>
    <property type="match status" value="1"/>
</dbReference>
<dbReference type="Pfam" id="PF00570">
    <property type="entry name" value="HRDC"/>
    <property type="match status" value="1"/>
</dbReference>
<evidence type="ECO:0000256" key="11">
    <source>
        <dbReference type="ARBA" id="ARBA00034808"/>
    </source>
</evidence>
<dbReference type="CDD" id="cd17920">
    <property type="entry name" value="DEXHc_RecQ"/>
    <property type="match status" value="1"/>
</dbReference>
<name>A0A7J6UAW3_PEROL</name>
<keyword evidence="8" id="KW-0413">Isomerase</keyword>
<dbReference type="PROSITE" id="PS50967">
    <property type="entry name" value="HRDC"/>
    <property type="match status" value="1"/>
</dbReference>
<feature type="region of interest" description="Disordered" evidence="12">
    <location>
        <begin position="777"/>
        <end position="950"/>
    </location>
</feature>
<dbReference type="SMART" id="SM00487">
    <property type="entry name" value="DEXDc"/>
    <property type="match status" value="1"/>
</dbReference>
<feature type="domain" description="Helicase ATP-binding" evidence="14">
    <location>
        <begin position="134"/>
        <end position="313"/>
    </location>
</feature>
<feature type="compositionally biased region" description="Low complexity" evidence="12">
    <location>
        <begin position="869"/>
        <end position="881"/>
    </location>
</feature>
<dbReference type="NCBIfam" id="TIGR00614">
    <property type="entry name" value="recQ_fam"/>
    <property type="match status" value="1"/>
</dbReference>
<evidence type="ECO:0000256" key="6">
    <source>
        <dbReference type="ARBA" id="ARBA00022840"/>
    </source>
</evidence>
<keyword evidence="5" id="KW-0347">Helicase</keyword>
<dbReference type="GO" id="GO:0005524">
    <property type="term" value="F:ATP binding"/>
    <property type="evidence" value="ECO:0007669"/>
    <property type="project" value="UniProtKB-KW"/>
</dbReference>
<feature type="compositionally biased region" description="Polar residues" evidence="12">
    <location>
        <begin position="803"/>
        <end position="812"/>
    </location>
</feature>
<dbReference type="GO" id="GO:0005737">
    <property type="term" value="C:cytoplasm"/>
    <property type="evidence" value="ECO:0007669"/>
    <property type="project" value="TreeGrafter"/>
</dbReference>
<evidence type="ECO:0000259" key="14">
    <source>
        <dbReference type="PROSITE" id="PS51192"/>
    </source>
</evidence>
<evidence type="ECO:0000259" key="15">
    <source>
        <dbReference type="PROSITE" id="PS51194"/>
    </source>
</evidence>
<dbReference type="EMBL" id="JABANM010001421">
    <property type="protein sequence ID" value="KAF4754322.1"/>
    <property type="molecule type" value="Genomic_DNA"/>
</dbReference>
<comment type="caution">
    <text evidence="16">The sequence shown here is derived from an EMBL/GenBank/DDBJ whole genome shotgun (WGS) entry which is preliminary data.</text>
</comment>
<dbReference type="GO" id="GO:0009378">
    <property type="term" value="F:four-way junction helicase activity"/>
    <property type="evidence" value="ECO:0007669"/>
    <property type="project" value="TreeGrafter"/>
</dbReference>